<sequence>MGKVLVLNASYEPLNITSWRRAVVLLIKGKAEQVEHNGKFVYSGFPLPTVIRLRHYVRVPYKEIPLTRKNLLHRDSHSCQYCGYTGDDLTLDHVIPRSRGGADTWENIVTACVRCNVKKGNRTPKEASMPLFTNPHRPHSGLYFEVTKHVKNGVNQEWQKYVIGGVRED</sequence>
<dbReference type="GO" id="GO:0004519">
    <property type="term" value="F:endonuclease activity"/>
    <property type="evidence" value="ECO:0007669"/>
    <property type="project" value="UniProtKB-KW"/>
</dbReference>
<evidence type="ECO:0000313" key="3">
    <source>
        <dbReference type="Proteomes" id="UP000217895"/>
    </source>
</evidence>
<dbReference type="Gene3D" id="1.10.30.50">
    <property type="match status" value="1"/>
</dbReference>
<dbReference type="InterPro" id="IPR003615">
    <property type="entry name" value="HNH_nuc"/>
</dbReference>
<reference evidence="2 3" key="1">
    <citation type="submission" date="2017-06" db="EMBL/GenBank/DDBJ databases">
        <title>Genome sequencing of cyanobaciteial culture collection at National Institute for Environmental Studies (NIES).</title>
        <authorList>
            <person name="Hirose Y."/>
            <person name="Shimura Y."/>
            <person name="Fujisawa T."/>
            <person name="Nakamura Y."/>
            <person name="Kawachi M."/>
        </authorList>
    </citation>
    <scope>NUCLEOTIDE SEQUENCE [LARGE SCALE GENOMIC DNA]</scope>
    <source>
        <strain evidence="2 3">NIES-2135</strain>
    </source>
</reference>
<dbReference type="AlphaFoldDB" id="A0A1Z4JEH6"/>
<dbReference type="Proteomes" id="UP000217895">
    <property type="component" value="Chromosome"/>
</dbReference>
<keyword evidence="2" id="KW-0540">Nuclease</keyword>
<dbReference type="SMART" id="SM00507">
    <property type="entry name" value="HNHc"/>
    <property type="match status" value="1"/>
</dbReference>
<dbReference type="PANTHER" id="PTHR33877">
    <property type="entry name" value="SLL1193 PROTEIN"/>
    <property type="match status" value="1"/>
</dbReference>
<proteinExistence type="predicted"/>
<accession>A0A1Z4JEH6</accession>
<gene>
    <name evidence="2" type="ORF">NIES2135_19810</name>
</gene>
<evidence type="ECO:0000259" key="1">
    <source>
        <dbReference type="SMART" id="SM00507"/>
    </source>
</evidence>
<dbReference type="EMBL" id="AP018203">
    <property type="protein sequence ID" value="BAY55159.1"/>
    <property type="molecule type" value="Genomic_DNA"/>
</dbReference>
<keyword evidence="3" id="KW-1185">Reference proteome</keyword>
<dbReference type="InterPro" id="IPR052892">
    <property type="entry name" value="NA-targeting_endonuclease"/>
</dbReference>
<dbReference type="PANTHER" id="PTHR33877:SF2">
    <property type="entry name" value="OS07G0170200 PROTEIN"/>
    <property type="match status" value="1"/>
</dbReference>
<dbReference type="GO" id="GO:0003676">
    <property type="term" value="F:nucleic acid binding"/>
    <property type="evidence" value="ECO:0007669"/>
    <property type="project" value="InterPro"/>
</dbReference>
<evidence type="ECO:0000313" key="2">
    <source>
        <dbReference type="EMBL" id="BAY55159.1"/>
    </source>
</evidence>
<dbReference type="GO" id="GO:0008270">
    <property type="term" value="F:zinc ion binding"/>
    <property type="evidence" value="ECO:0007669"/>
    <property type="project" value="InterPro"/>
</dbReference>
<feature type="domain" description="HNH nuclease" evidence="1">
    <location>
        <begin position="66"/>
        <end position="117"/>
    </location>
</feature>
<dbReference type="FunFam" id="1.10.30.50:FF:000007">
    <property type="entry name" value="HNH endonuclease"/>
    <property type="match status" value="1"/>
</dbReference>
<keyword evidence="2" id="KW-0378">Hydrolase</keyword>
<protein>
    <submittedName>
        <fullName evidence="2">HNH endonuclease</fullName>
    </submittedName>
</protein>
<dbReference type="CDD" id="cd00085">
    <property type="entry name" value="HNHc"/>
    <property type="match status" value="1"/>
</dbReference>
<dbReference type="Pfam" id="PF01844">
    <property type="entry name" value="HNH"/>
    <property type="match status" value="1"/>
</dbReference>
<name>A0A1Z4JEH6_LEPBY</name>
<organism evidence="2 3">
    <name type="scientific">Leptolyngbya boryana NIES-2135</name>
    <dbReference type="NCBI Taxonomy" id="1973484"/>
    <lineage>
        <taxon>Bacteria</taxon>
        <taxon>Bacillati</taxon>
        <taxon>Cyanobacteriota</taxon>
        <taxon>Cyanophyceae</taxon>
        <taxon>Leptolyngbyales</taxon>
        <taxon>Leptolyngbyaceae</taxon>
        <taxon>Leptolyngbya group</taxon>
        <taxon>Leptolyngbya</taxon>
    </lineage>
</organism>
<dbReference type="InterPro" id="IPR002711">
    <property type="entry name" value="HNH"/>
</dbReference>
<keyword evidence="2" id="KW-0255">Endonuclease</keyword>